<sequence length="121" mass="13620">MEAITIYGIKTCGSVQKARKYLESKNLPHEFVDWKTTPLDFGFLEWLIGEVGIEVLLNTKGATYKKLGLKERALSPAQKQQIMLEYPLLIKRPVIVYKPSSASAMQVLVGFDESRLAEVFG</sequence>
<evidence type="ECO:0000256" key="1">
    <source>
        <dbReference type="ARBA" id="ARBA00007198"/>
    </source>
</evidence>
<dbReference type="SUPFAM" id="SSF52833">
    <property type="entry name" value="Thioredoxin-like"/>
    <property type="match status" value="1"/>
</dbReference>
<dbReference type="InterPro" id="IPR006660">
    <property type="entry name" value="Arsenate_reductase-like"/>
</dbReference>
<dbReference type="EMBL" id="VXKE01000016">
    <property type="protein sequence ID" value="KAA8709090.1"/>
    <property type="molecule type" value="Genomic_DNA"/>
</dbReference>
<name>A0A5M9QLG3_9HELI</name>
<proteinExistence type="inferred from homology"/>
<dbReference type="PROSITE" id="PS51353">
    <property type="entry name" value="ARSC"/>
    <property type="match status" value="1"/>
</dbReference>
<reference evidence="3 4" key="1">
    <citation type="submission" date="2019-09" db="EMBL/GenBank/DDBJ databases">
        <title>Draft genome sequence of various Type strains from the CCUG.</title>
        <authorList>
            <person name="Pineiro-Iglesias B."/>
            <person name="Tunovic T."/>
            <person name="Unosson C."/>
            <person name="Inganas E."/>
            <person name="Ohlen M."/>
            <person name="Cardew S."/>
            <person name="Jensie-Markopoulos S."/>
            <person name="Salva-Serra F."/>
            <person name="Jaen-Luchoro D."/>
            <person name="Karlsson R."/>
            <person name="Svensson-Stadler L."/>
            <person name="Chun J."/>
            <person name="Moore E."/>
        </authorList>
    </citation>
    <scope>NUCLEOTIDE SEQUENCE [LARGE SCALE GENOMIC DNA]</scope>
    <source>
        <strain evidence="3 4">CCUG 32756T</strain>
    </source>
</reference>
<dbReference type="Proteomes" id="UP000323707">
    <property type="component" value="Unassembled WGS sequence"/>
</dbReference>
<accession>A0A5M9QLG3</accession>
<evidence type="ECO:0000313" key="3">
    <source>
        <dbReference type="EMBL" id="KAA8709090.1"/>
    </source>
</evidence>
<comment type="caution">
    <text evidence="3">The sequence shown here is derived from an EMBL/GenBank/DDBJ whole genome shotgun (WGS) entry which is preliminary data.</text>
</comment>
<comment type="similarity">
    <text evidence="1 2">Belongs to the ArsC family.</text>
</comment>
<protein>
    <submittedName>
        <fullName evidence="3">Arsenate reductase family protein</fullName>
    </submittedName>
</protein>
<organism evidence="3 4">
    <name type="scientific">Helicobacter canis</name>
    <dbReference type="NCBI Taxonomy" id="29419"/>
    <lineage>
        <taxon>Bacteria</taxon>
        <taxon>Pseudomonadati</taxon>
        <taxon>Campylobacterota</taxon>
        <taxon>Epsilonproteobacteria</taxon>
        <taxon>Campylobacterales</taxon>
        <taxon>Helicobacteraceae</taxon>
        <taxon>Helicobacter</taxon>
    </lineage>
</organism>
<dbReference type="InterPro" id="IPR036249">
    <property type="entry name" value="Thioredoxin-like_sf"/>
</dbReference>
<dbReference type="AlphaFoldDB" id="A0A5M9QLG3"/>
<dbReference type="RefSeq" id="WP_150337442.1">
    <property type="nucleotide sequence ID" value="NZ_JAERIX010000051.1"/>
</dbReference>
<evidence type="ECO:0000313" key="4">
    <source>
        <dbReference type="Proteomes" id="UP000323707"/>
    </source>
</evidence>
<evidence type="ECO:0000256" key="2">
    <source>
        <dbReference type="PROSITE-ProRule" id="PRU01282"/>
    </source>
</evidence>
<dbReference type="Gene3D" id="3.40.30.10">
    <property type="entry name" value="Glutaredoxin"/>
    <property type="match status" value="1"/>
</dbReference>
<gene>
    <name evidence="3" type="ORF">F4V45_05685</name>
</gene>
<dbReference type="PANTHER" id="PTHR30041">
    <property type="entry name" value="ARSENATE REDUCTASE"/>
    <property type="match status" value="1"/>
</dbReference>
<dbReference type="PANTHER" id="PTHR30041:SF8">
    <property type="entry name" value="PROTEIN YFFB"/>
    <property type="match status" value="1"/>
</dbReference>
<dbReference type="Pfam" id="PF03960">
    <property type="entry name" value="ArsC"/>
    <property type="match status" value="1"/>
</dbReference>